<keyword evidence="2 3" id="KW-0378">Hydrolase</keyword>
<comment type="catalytic activity">
    <reaction evidence="3">
        <text>L-glutaminyl-[protein] + H2O = L-glutamyl-[protein] + NH4(+)</text>
        <dbReference type="Rhea" id="RHEA:16441"/>
        <dbReference type="Rhea" id="RHEA-COMP:10207"/>
        <dbReference type="Rhea" id="RHEA-COMP:10208"/>
        <dbReference type="ChEBI" id="CHEBI:15377"/>
        <dbReference type="ChEBI" id="CHEBI:28938"/>
        <dbReference type="ChEBI" id="CHEBI:29973"/>
        <dbReference type="ChEBI" id="CHEBI:30011"/>
        <dbReference type="EC" id="3.5.1.44"/>
    </reaction>
</comment>
<dbReference type="PANTHER" id="PTHR35147">
    <property type="entry name" value="CHEMORECEPTOR GLUTAMINE DEAMIDASE CHED-RELATED"/>
    <property type="match status" value="1"/>
</dbReference>
<keyword evidence="6" id="KW-1185">Reference proteome</keyword>
<keyword evidence="5" id="KW-0675">Receptor</keyword>
<accession>A0A3N4DZ23</accession>
<dbReference type="SUPFAM" id="SSF64438">
    <property type="entry name" value="CNF1/YfiH-like putative cysteine hydrolases"/>
    <property type="match status" value="1"/>
</dbReference>
<dbReference type="Gene3D" id="3.30.1330.200">
    <property type="match status" value="1"/>
</dbReference>
<dbReference type="InterPro" id="IPR038592">
    <property type="entry name" value="CheD-like_sf"/>
</dbReference>
<dbReference type="OrthoDB" id="9807202at2"/>
<dbReference type="InterPro" id="IPR011324">
    <property type="entry name" value="Cytotoxic_necrot_fac-like_cat"/>
</dbReference>
<keyword evidence="1 3" id="KW-0145">Chemotaxis</keyword>
<dbReference type="Proteomes" id="UP000278855">
    <property type="component" value="Unassembled WGS sequence"/>
</dbReference>
<reference evidence="7" key="2">
    <citation type="submission" date="2018-11" db="EMBL/GenBank/DDBJ databases">
        <title>Shewanella sp. R106.</title>
        <authorList>
            <person name="Hwang Y.J."/>
            <person name="Hwang C.Y."/>
        </authorList>
    </citation>
    <scope>NUCLEOTIDE SEQUENCE [LARGE SCALE GENOMIC DNA]</scope>
    <source>
        <strain evidence="7">R106</strain>
    </source>
</reference>
<reference evidence="5" key="3">
    <citation type="submission" date="2018-11" db="EMBL/GenBank/DDBJ databases">
        <authorList>
            <person name="Hwang Y.J."/>
            <person name="Hwang C.Y."/>
        </authorList>
    </citation>
    <scope>NUCLEOTIDE SEQUENCE</scope>
    <source>
        <strain evidence="5">R106</strain>
    </source>
</reference>
<evidence type="ECO:0000256" key="1">
    <source>
        <dbReference type="ARBA" id="ARBA00022500"/>
    </source>
</evidence>
<name>A0A3N4DZ23_9GAMM</name>
<dbReference type="GO" id="GO:0006935">
    <property type="term" value="P:chemotaxis"/>
    <property type="evidence" value="ECO:0007669"/>
    <property type="project" value="UniProtKB-UniRule"/>
</dbReference>
<dbReference type="AlphaFoldDB" id="A0A3N4DZ23"/>
<reference evidence="4 6" key="1">
    <citation type="submission" date="2018-11" db="EMBL/GenBank/DDBJ databases">
        <title>Shewanella sp. M2.</title>
        <authorList>
            <person name="Hwang Y.J."/>
            <person name="Hwang C.Y."/>
        </authorList>
    </citation>
    <scope>NUCLEOTIDE SEQUENCE [LARGE SCALE GENOMIC DNA]</scope>
    <source>
        <strain evidence="4 6">M2</strain>
    </source>
</reference>
<dbReference type="EC" id="3.5.1.44" evidence="3"/>
<comment type="function">
    <text evidence="3">Probably deamidates glutamine residues to glutamate on methyl-accepting chemotaxis receptors (MCPs), playing an important role in chemotaxis.</text>
</comment>
<sequence length="170" mass="19029">MNTCSAMPTIKQVTLQPGEFHFSQGLVKINTLLGSCVAITLWHPQKHLGGMCHYMLPCSSPSKNLELGFFADGAILMFLNEIKKHHTHPRDYQVKLFGGSNMIHQPNSKHHYFNIAEKNITAGISLLATHGFNLQNMDLGGSVHRKVSLELWNGDVWVKHGDIEVSRETL</sequence>
<dbReference type="HAMAP" id="MF_01440">
    <property type="entry name" value="CheD"/>
    <property type="match status" value="1"/>
</dbReference>
<evidence type="ECO:0000313" key="7">
    <source>
        <dbReference type="Proteomes" id="UP000278855"/>
    </source>
</evidence>
<dbReference type="Proteomes" id="UP000273778">
    <property type="component" value="Chromosome"/>
</dbReference>
<organism evidence="5 7">
    <name type="scientific">Shewanella psychromarinicola</name>
    <dbReference type="NCBI Taxonomy" id="2487742"/>
    <lineage>
        <taxon>Bacteria</taxon>
        <taxon>Pseudomonadati</taxon>
        <taxon>Pseudomonadota</taxon>
        <taxon>Gammaproteobacteria</taxon>
        <taxon>Alteromonadales</taxon>
        <taxon>Shewanellaceae</taxon>
        <taxon>Shewanella</taxon>
    </lineage>
</organism>
<dbReference type="PANTHER" id="PTHR35147:SF3">
    <property type="entry name" value="CHEMORECEPTOR GLUTAMINE DEAMIDASE CHED 1-RELATED"/>
    <property type="match status" value="1"/>
</dbReference>
<dbReference type="EMBL" id="CP034073">
    <property type="protein sequence ID" value="AZG35418.1"/>
    <property type="molecule type" value="Genomic_DNA"/>
</dbReference>
<dbReference type="NCBIfam" id="NF010020">
    <property type="entry name" value="PRK13498.1"/>
    <property type="match status" value="1"/>
</dbReference>
<gene>
    <name evidence="3 5" type="primary">cheD</name>
    <name evidence="5" type="ORF">EGC77_14420</name>
    <name evidence="4" type="ORF">EGC80_11170</name>
</gene>
<dbReference type="Pfam" id="PF03975">
    <property type="entry name" value="CheD"/>
    <property type="match status" value="1"/>
</dbReference>
<evidence type="ECO:0000256" key="2">
    <source>
        <dbReference type="ARBA" id="ARBA00022801"/>
    </source>
</evidence>
<evidence type="ECO:0000313" key="4">
    <source>
        <dbReference type="EMBL" id="AZG35418.1"/>
    </source>
</evidence>
<dbReference type="GO" id="GO:0050568">
    <property type="term" value="F:protein-glutamine glutaminase activity"/>
    <property type="evidence" value="ECO:0007669"/>
    <property type="project" value="UniProtKB-UniRule"/>
</dbReference>
<evidence type="ECO:0000256" key="3">
    <source>
        <dbReference type="HAMAP-Rule" id="MF_01440"/>
    </source>
</evidence>
<dbReference type="KEGG" id="spsr:EGC80_11170"/>
<protein>
    <recommendedName>
        <fullName evidence="3">Probable chemoreceptor glutamine deamidase CheD</fullName>
        <ecNumber evidence="3">3.5.1.44</ecNumber>
    </recommendedName>
</protein>
<evidence type="ECO:0000313" key="5">
    <source>
        <dbReference type="EMBL" id="RPA31153.1"/>
    </source>
</evidence>
<evidence type="ECO:0000313" key="6">
    <source>
        <dbReference type="Proteomes" id="UP000273778"/>
    </source>
</evidence>
<dbReference type="InterPro" id="IPR005659">
    <property type="entry name" value="Chemorcpt_Glu_NH3ase_CheD"/>
</dbReference>
<dbReference type="CDD" id="cd16352">
    <property type="entry name" value="CheD"/>
    <property type="match status" value="1"/>
</dbReference>
<dbReference type="EMBL" id="RKKB01000006">
    <property type="protein sequence ID" value="RPA31153.1"/>
    <property type="molecule type" value="Genomic_DNA"/>
</dbReference>
<proteinExistence type="inferred from homology"/>
<comment type="similarity">
    <text evidence="3">Belongs to the CheD family.</text>
</comment>